<evidence type="ECO:0000313" key="2">
    <source>
        <dbReference type="Proteomes" id="UP001060085"/>
    </source>
</evidence>
<protein>
    <submittedName>
        <fullName evidence="1">Uncharacterized protein</fullName>
    </submittedName>
</protein>
<gene>
    <name evidence="1" type="ORF">M9H77_36980</name>
</gene>
<keyword evidence="2" id="KW-1185">Reference proteome</keyword>
<accession>A0ACB9ZTR5</accession>
<sequence>MEVCDDNFQHLVVLQSVRSLHENYANNIPEQEKSDSDSNASDDEFPALKHARSSSPNNVASHLQDYKEFVKATSQHPPTSDLDWYLAEPVHPWDQDFNLLKIGGEMRVRSILYSRRWLVIFCLFQFMVCTSKNAYYRYEFRPFVDPLNSIRPHLTNALMHT</sequence>
<organism evidence="1 2">
    <name type="scientific">Catharanthus roseus</name>
    <name type="common">Madagascar periwinkle</name>
    <name type="synonym">Vinca rosea</name>
    <dbReference type="NCBI Taxonomy" id="4058"/>
    <lineage>
        <taxon>Eukaryota</taxon>
        <taxon>Viridiplantae</taxon>
        <taxon>Streptophyta</taxon>
        <taxon>Embryophyta</taxon>
        <taxon>Tracheophyta</taxon>
        <taxon>Spermatophyta</taxon>
        <taxon>Magnoliopsida</taxon>
        <taxon>eudicotyledons</taxon>
        <taxon>Gunneridae</taxon>
        <taxon>Pentapetalae</taxon>
        <taxon>asterids</taxon>
        <taxon>lamiids</taxon>
        <taxon>Gentianales</taxon>
        <taxon>Apocynaceae</taxon>
        <taxon>Rauvolfioideae</taxon>
        <taxon>Vinceae</taxon>
        <taxon>Catharanthinae</taxon>
        <taxon>Catharanthus</taxon>
    </lineage>
</organism>
<name>A0ACB9ZTR5_CATRO</name>
<evidence type="ECO:0000313" key="1">
    <source>
        <dbReference type="EMBL" id="KAI5650975.1"/>
    </source>
</evidence>
<proteinExistence type="predicted"/>
<reference evidence="2" key="1">
    <citation type="journal article" date="2023" name="Nat. Plants">
        <title>Single-cell RNA sequencing provides a high-resolution roadmap for understanding the multicellular compartmentation of specialized metabolism.</title>
        <authorList>
            <person name="Sun S."/>
            <person name="Shen X."/>
            <person name="Li Y."/>
            <person name="Li Y."/>
            <person name="Wang S."/>
            <person name="Li R."/>
            <person name="Zhang H."/>
            <person name="Shen G."/>
            <person name="Guo B."/>
            <person name="Wei J."/>
            <person name="Xu J."/>
            <person name="St-Pierre B."/>
            <person name="Chen S."/>
            <person name="Sun C."/>
        </authorList>
    </citation>
    <scope>NUCLEOTIDE SEQUENCE [LARGE SCALE GENOMIC DNA]</scope>
</reference>
<dbReference type="Proteomes" id="UP001060085">
    <property type="component" value="Linkage Group LG08"/>
</dbReference>
<comment type="caution">
    <text evidence="1">The sequence shown here is derived from an EMBL/GenBank/DDBJ whole genome shotgun (WGS) entry which is preliminary data.</text>
</comment>
<dbReference type="EMBL" id="CM044708">
    <property type="protein sequence ID" value="KAI5650975.1"/>
    <property type="molecule type" value="Genomic_DNA"/>
</dbReference>